<organism evidence="7 8">
    <name type="scientific">Sphingopyxis fribergensis</name>
    <dbReference type="NCBI Taxonomy" id="1515612"/>
    <lineage>
        <taxon>Bacteria</taxon>
        <taxon>Pseudomonadati</taxon>
        <taxon>Pseudomonadota</taxon>
        <taxon>Alphaproteobacteria</taxon>
        <taxon>Sphingomonadales</taxon>
        <taxon>Sphingomonadaceae</taxon>
        <taxon>Sphingopyxis</taxon>
    </lineage>
</organism>
<dbReference type="InterPro" id="IPR050446">
    <property type="entry name" value="FAD-oxidoreductase/Apoptosis"/>
</dbReference>
<sequence>MQFDVVIVGAGHGGAQVAIMLRTQKFTGSIAIIGDEPELPYERPPLSKEYFAGEKEFERIQLRPAKYWDEREVTMLLGQRVVSVDPAAHLVTTDSGETIGYGKLVWSTGGTPRMLPIPGGDLPGVQGVRTRADADAMKAASDTAKQIVVIGGGYIGLEAAAVLRKAGKKVVLLEAQNRVLARVAGHELSRFFEREHRDHGVDLRLGVGVDAIEGDDHVTGVRLSDGEVVPADLVIVGIGIVPAVEPLIAAGAAGGNGVLVDSFCKTSLPDIYAIGDCAAHENHFAEGVVIRLESVQNANDQANVVAKGIVGDEAPYHAIPWFWSNQYDLKLQTAGLSTGHDRAVMRGDPRARSFSVVYLKDGKVIAIDCVNATKDYVQGRMIVTAGLRATAEQLADTETPLKALLPA</sequence>
<keyword evidence="8" id="KW-1185">Reference proteome</keyword>
<dbReference type="GO" id="GO:0005737">
    <property type="term" value="C:cytoplasm"/>
    <property type="evidence" value="ECO:0007669"/>
    <property type="project" value="TreeGrafter"/>
</dbReference>
<dbReference type="Gene3D" id="3.50.50.60">
    <property type="entry name" value="FAD/NAD(P)-binding domain"/>
    <property type="match status" value="2"/>
</dbReference>
<gene>
    <name evidence="7" type="primary">fdr2</name>
    <name evidence="7" type="ORF">SKP52_15405</name>
</gene>
<feature type="domain" description="Reductase C-terminal" evidence="6">
    <location>
        <begin position="321"/>
        <end position="405"/>
    </location>
</feature>
<accession>A0A0A7PIY2</accession>
<dbReference type="PANTHER" id="PTHR43557">
    <property type="entry name" value="APOPTOSIS-INDUCING FACTOR 1"/>
    <property type="match status" value="1"/>
</dbReference>
<keyword evidence="3" id="KW-0274">FAD</keyword>
<dbReference type="Proteomes" id="UP000030907">
    <property type="component" value="Chromosome"/>
</dbReference>
<dbReference type="OrthoDB" id="7809559at2"/>
<dbReference type="RefSeq" id="WP_039576090.1">
    <property type="nucleotide sequence ID" value="NZ_CP009122.1"/>
</dbReference>
<evidence type="ECO:0000256" key="1">
    <source>
        <dbReference type="ARBA" id="ARBA00001974"/>
    </source>
</evidence>
<evidence type="ECO:0000313" key="7">
    <source>
        <dbReference type="EMBL" id="AJA09960.1"/>
    </source>
</evidence>
<dbReference type="PRINTS" id="PR00368">
    <property type="entry name" value="FADPNR"/>
</dbReference>
<dbReference type="STRING" id="1515612.SKP52_15405"/>
<dbReference type="SUPFAM" id="SSF55424">
    <property type="entry name" value="FAD/NAD-linked reductases, dimerisation (C-terminal) domain"/>
    <property type="match status" value="1"/>
</dbReference>
<dbReference type="EMBL" id="CP009122">
    <property type="protein sequence ID" value="AJA09960.1"/>
    <property type="molecule type" value="Genomic_DNA"/>
</dbReference>
<dbReference type="EC" id="1.18.1.2" evidence="7"/>
<name>A0A0A7PIY2_9SPHN</name>
<keyword evidence="2" id="KW-0285">Flavoprotein</keyword>
<comment type="cofactor">
    <cofactor evidence="1">
        <name>FAD</name>
        <dbReference type="ChEBI" id="CHEBI:57692"/>
    </cofactor>
</comment>
<dbReference type="GO" id="GO:0004324">
    <property type="term" value="F:ferredoxin-NADP+ reductase activity"/>
    <property type="evidence" value="ECO:0007669"/>
    <property type="project" value="UniProtKB-EC"/>
</dbReference>
<evidence type="ECO:0000259" key="6">
    <source>
        <dbReference type="Pfam" id="PF14759"/>
    </source>
</evidence>
<dbReference type="InterPro" id="IPR016156">
    <property type="entry name" value="FAD/NAD-linked_Rdtase_dimer_sf"/>
</dbReference>
<dbReference type="Pfam" id="PF14759">
    <property type="entry name" value="Reductase_C"/>
    <property type="match status" value="1"/>
</dbReference>
<dbReference type="AlphaFoldDB" id="A0A0A7PIY2"/>
<dbReference type="Gene3D" id="3.30.390.30">
    <property type="match status" value="1"/>
</dbReference>
<keyword evidence="4 7" id="KW-0560">Oxidoreductase</keyword>
<feature type="domain" description="FAD/NAD(P)-binding" evidence="5">
    <location>
        <begin position="3"/>
        <end position="302"/>
    </location>
</feature>
<dbReference type="PANTHER" id="PTHR43557:SF2">
    <property type="entry name" value="RIESKE DOMAIN-CONTAINING PROTEIN-RELATED"/>
    <property type="match status" value="1"/>
</dbReference>
<evidence type="ECO:0000313" key="8">
    <source>
        <dbReference type="Proteomes" id="UP000030907"/>
    </source>
</evidence>
<dbReference type="InterPro" id="IPR023753">
    <property type="entry name" value="FAD/NAD-binding_dom"/>
</dbReference>
<dbReference type="GO" id="GO:0016651">
    <property type="term" value="F:oxidoreductase activity, acting on NAD(P)H"/>
    <property type="evidence" value="ECO:0007669"/>
    <property type="project" value="TreeGrafter"/>
</dbReference>
<dbReference type="PRINTS" id="PR00411">
    <property type="entry name" value="PNDRDTASEI"/>
</dbReference>
<proteinExistence type="predicted"/>
<evidence type="ECO:0000256" key="3">
    <source>
        <dbReference type="ARBA" id="ARBA00022827"/>
    </source>
</evidence>
<dbReference type="Pfam" id="PF07992">
    <property type="entry name" value="Pyr_redox_2"/>
    <property type="match status" value="1"/>
</dbReference>
<protein>
    <submittedName>
        <fullName evidence="7">Ferredoxin-NAD(P)(+) reductase</fullName>
        <ecNumber evidence="7">1.18.1.2</ecNumber>
    </submittedName>
</protein>
<dbReference type="SUPFAM" id="SSF51905">
    <property type="entry name" value="FAD/NAD(P)-binding domain"/>
    <property type="match status" value="2"/>
</dbReference>
<dbReference type="InterPro" id="IPR036188">
    <property type="entry name" value="FAD/NAD-bd_sf"/>
</dbReference>
<evidence type="ECO:0000259" key="5">
    <source>
        <dbReference type="Pfam" id="PF07992"/>
    </source>
</evidence>
<dbReference type="KEGG" id="sphk:SKP52_15405"/>
<dbReference type="InterPro" id="IPR028202">
    <property type="entry name" value="Reductase_C"/>
</dbReference>
<reference evidence="7 8" key="1">
    <citation type="journal article" date="2015" name="Int. J. Syst. Evol. Microbiol.">
        <title>Description of Sphingopyxis fribergensis sp. nov. - a soil bacterium with the ability to degrade styrene and phenylacetic acid.</title>
        <authorList>
            <person name="Oelschlagel M."/>
            <person name="Ruckert C."/>
            <person name="Kalinowski J."/>
            <person name="Schmidt G."/>
            <person name="Schlomann M."/>
            <person name="Tischler D."/>
        </authorList>
    </citation>
    <scope>NUCLEOTIDE SEQUENCE [LARGE SCALE GENOMIC DNA]</scope>
    <source>
        <strain evidence="7 8">Kp5.2</strain>
    </source>
</reference>
<evidence type="ECO:0000256" key="4">
    <source>
        <dbReference type="ARBA" id="ARBA00023002"/>
    </source>
</evidence>
<evidence type="ECO:0000256" key="2">
    <source>
        <dbReference type="ARBA" id="ARBA00022630"/>
    </source>
</evidence>
<dbReference type="HOGENOM" id="CLU_003291_4_0_5"/>